<keyword evidence="2" id="KW-1185">Reference proteome</keyword>
<evidence type="ECO:0000313" key="1">
    <source>
        <dbReference type="EMBL" id="EGT33729.1"/>
    </source>
</evidence>
<proteinExistence type="predicted"/>
<dbReference type="InParanoid" id="G0MJX5"/>
<dbReference type="EMBL" id="GL379798">
    <property type="protein sequence ID" value="EGT33729.1"/>
    <property type="molecule type" value="Genomic_DNA"/>
</dbReference>
<dbReference type="Proteomes" id="UP000008068">
    <property type="component" value="Unassembled WGS sequence"/>
</dbReference>
<dbReference type="HOGENOM" id="CLU_1983509_0_0_1"/>
<sequence length="126" mass="14786">MTRPRGFGKEEDSFLKTGKVLKKKKKQIIGSGIKSSKFEDRVECLKTKRLLIESVRLMQDQEETKLRRVWKGLALEIGKVESMFISTAARNDISYSNAGISQWFRRNRIPSFKNVIFMRFVLRRNE</sequence>
<reference evidence="2" key="1">
    <citation type="submission" date="2011-07" db="EMBL/GenBank/DDBJ databases">
        <authorList>
            <consortium name="Caenorhabditis brenneri Sequencing and Analysis Consortium"/>
            <person name="Wilson R.K."/>
        </authorList>
    </citation>
    <scope>NUCLEOTIDE SEQUENCE [LARGE SCALE GENOMIC DNA]</scope>
    <source>
        <strain evidence="2">PB2801</strain>
    </source>
</reference>
<dbReference type="AlphaFoldDB" id="G0MJX5"/>
<protein>
    <submittedName>
        <fullName evidence="1">Uncharacterized protein</fullName>
    </submittedName>
</protein>
<gene>
    <name evidence="1" type="ORF">CAEBREN_28133</name>
</gene>
<organism evidence="2">
    <name type="scientific">Caenorhabditis brenneri</name>
    <name type="common">Nematode worm</name>
    <dbReference type="NCBI Taxonomy" id="135651"/>
    <lineage>
        <taxon>Eukaryota</taxon>
        <taxon>Metazoa</taxon>
        <taxon>Ecdysozoa</taxon>
        <taxon>Nematoda</taxon>
        <taxon>Chromadorea</taxon>
        <taxon>Rhabditida</taxon>
        <taxon>Rhabditina</taxon>
        <taxon>Rhabditomorpha</taxon>
        <taxon>Rhabditoidea</taxon>
        <taxon>Rhabditidae</taxon>
        <taxon>Peloderinae</taxon>
        <taxon>Caenorhabditis</taxon>
    </lineage>
</organism>
<accession>G0MJX5</accession>
<name>G0MJX5_CAEBE</name>
<evidence type="ECO:0000313" key="2">
    <source>
        <dbReference type="Proteomes" id="UP000008068"/>
    </source>
</evidence>